<reference evidence="2" key="1">
    <citation type="submission" date="2022-07" db="EMBL/GenBank/DDBJ databases">
        <authorList>
            <person name="Macas J."/>
            <person name="Novak P."/>
            <person name="Neumann P."/>
        </authorList>
    </citation>
    <scope>NUCLEOTIDE SEQUENCE</scope>
</reference>
<dbReference type="Proteomes" id="UP001152484">
    <property type="component" value="Unassembled WGS sequence"/>
</dbReference>
<evidence type="ECO:0000313" key="3">
    <source>
        <dbReference type="Proteomes" id="UP001152484"/>
    </source>
</evidence>
<accession>A0A9P1E7T8</accession>
<gene>
    <name evidence="2" type="ORF">CEURO_LOCUS9062</name>
</gene>
<dbReference type="GO" id="GO:0003677">
    <property type="term" value="F:DNA binding"/>
    <property type="evidence" value="ECO:0007669"/>
    <property type="project" value="InterPro"/>
</dbReference>
<dbReference type="InterPro" id="IPR025525">
    <property type="entry name" value="hAT-like_transposase_RNase-H"/>
</dbReference>
<keyword evidence="3" id="KW-1185">Reference proteome</keyword>
<dbReference type="OrthoDB" id="1607513at2759"/>
<name>A0A9P1E7T8_CUSEU</name>
<feature type="domain" description="hAT-like transposase RNase-H fold" evidence="1">
    <location>
        <begin position="9"/>
        <end position="82"/>
    </location>
</feature>
<protein>
    <recommendedName>
        <fullName evidence="1">hAT-like transposase RNase-H fold domain-containing protein</fullName>
    </recommendedName>
</protein>
<sequence length="105" mass="12108">MHSNDPNEMQGASKTVSDMAVQMKSKYIKYFNVLDDMNQLLLVALVLDLRFKLKYFSRILKKMLNENSRTVKKKTDELNELIVTITDTYASTSGIKKIWKKGDDA</sequence>
<evidence type="ECO:0000313" key="2">
    <source>
        <dbReference type="EMBL" id="CAH9084552.1"/>
    </source>
</evidence>
<evidence type="ECO:0000259" key="1">
    <source>
        <dbReference type="Pfam" id="PF14372"/>
    </source>
</evidence>
<organism evidence="2 3">
    <name type="scientific">Cuscuta europaea</name>
    <name type="common">European dodder</name>
    <dbReference type="NCBI Taxonomy" id="41803"/>
    <lineage>
        <taxon>Eukaryota</taxon>
        <taxon>Viridiplantae</taxon>
        <taxon>Streptophyta</taxon>
        <taxon>Embryophyta</taxon>
        <taxon>Tracheophyta</taxon>
        <taxon>Spermatophyta</taxon>
        <taxon>Magnoliopsida</taxon>
        <taxon>eudicotyledons</taxon>
        <taxon>Gunneridae</taxon>
        <taxon>Pentapetalae</taxon>
        <taxon>asterids</taxon>
        <taxon>lamiids</taxon>
        <taxon>Solanales</taxon>
        <taxon>Convolvulaceae</taxon>
        <taxon>Cuscuteae</taxon>
        <taxon>Cuscuta</taxon>
        <taxon>Cuscuta subgen. Cuscuta</taxon>
    </lineage>
</organism>
<dbReference type="AlphaFoldDB" id="A0A9P1E7T8"/>
<proteinExistence type="predicted"/>
<comment type="caution">
    <text evidence="2">The sequence shown here is derived from an EMBL/GenBank/DDBJ whole genome shotgun (WGS) entry which is preliminary data.</text>
</comment>
<dbReference type="EMBL" id="CAMAPE010000017">
    <property type="protein sequence ID" value="CAH9084552.1"/>
    <property type="molecule type" value="Genomic_DNA"/>
</dbReference>
<dbReference type="Pfam" id="PF14372">
    <property type="entry name" value="hAT-like_RNase-H"/>
    <property type="match status" value="1"/>
</dbReference>